<evidence type="ECO:0000259" key="1">
    <source>
        <dbReference type="Pfam" id="PF00271"/>
    </source>
</evidence>
<organism evidence="2 3">
    <name type="scientific">Ficus carica</name>
    <name type="common">Common fig</name>
    <dbReference type="NCBI Taxonomy" id="3494"/>
    <lineage>
        <taxon>Eukaryota</taxon>
        <taxon>Viridiplantae</taxon>
        <taxon>Streptophyta</taxon>
        <taxon>Embryophyta</taxon>
        <taxon>Tracheophyta</taxon>
        <taxon>Spermatophyta</taxon>
        <taxon>Magnoliopsida</taxon>
        <taxon>eudicotyledons</taxon>
        <taxon>Gunneridae</taxon>
        <taxon>Pentapetalae</taxon>
        <taxon>rosids</taxon>
        <taxon>fabids</taxon>
        <taxon>Rosales</taxon>
        <taxon>Moraceae</taxon>
        <taxon>Ficeae</taxon>
        <taxon>Ficus</taxon>
    </lineage>
</organism>
<feature type="domain" description="Helicase C-terminal" evidence="1">
    <location>
        <begin position="45"/>
        <end position="94"/>
    </location>
</feature>
<evidence type="ECO:0000313" key="2">
    <source>
        <dbReference type="EMBL" id="GMN61610.1"/>
    </source>
</evidence>
<comment type="caution">
    <text evidence="2">The sequence shown here is derived from an EMBL/GenBank/DDBJ whole genome shotgun (WGS) entry which is preliminary data.</text>
</comment>
<proteinExistence type="predicted"/>
<accession>A0AA88J460</accession>
<dbReference type="EMBL" id="BTGU01000114">
    <property type="protein sequence ID" value="GMN61610.1"/>
    <property type="molecule type" value="Genomic_DNA"/>
</dbReference>
<evidence type="ECO:0000313" key="3">
    <source>
        <dbReference type="Proteomes" id="UP001187192"/>
    </source>
</evidence>
<name>A0AA88J460_FICCA</name>
<dbReference type="InterPro" id="IPR001650">
    <property type="entry name" value="Helicase_C-like"/>
</dbReference>
<dbReference type="SUPFAM" id="SSF52540">
    <property type="entry name" value="P-loop containing nucleoside triphosphate hydrolases"/>
    <property type="match status" value="1"/>
</dbReference>
<dbReference type="InterPro" id="IPR027417">
    <property type="entry name" value="P-loop_NTPase"/>
</dbReference>
<dbReference type="Proteomes" id="UP001187192">
    <property type="component" value="Unassembled WGS sequence"/>
</dbReference>
<dbReference type="AlphaFoldDB" id="A0AA88J460"/>
<dbReference type="Pfam" id="PF00271">
    <property type="entry name" value="Helicase_C"/>
    <property type="match status" value="1"/>
</dbReference>
<keyword evidence="3" id="KW-1185">Reference proteome</keyword>
<dbReference type="Gene3D" id="3.40.50.300">
    <property type="entry name" value="P-loop containing nucleotide triphosphate hydrolases"/>
    <property type="match status" value="1"/>
</dbReference>
<sequence length="107" mass="12193">MMMRTNYTSIAHILSKLMDDWKLMDELAVLRAIYLQMHLAAPSVKRLMVPGYRIKVLDEFRKSNGLILVTSNESARGVDYPDVTLVIQVRKWTHIALLKCCFAAVPG</sequence>
<gene>
    <name evidence="2" type="ORF">TIFTF001_030690</name>
</gene>
<protein>
    <recommendedName>
        <fullName evidence="1">Helicase C-terminal domain-containing protein</fullName>
    </recommendedName>
</protein>
<reference evidence="2" key="1">
    <citation type="submission" date="2023-07" db="EMBL/GenBank/DDBJ databases">
        <title>draft genome sequence of fig (Ficus carica).</title>
        <authorList>
            <person name="Takahashi T."/>
            <person name="Nishimura K."/>
        </authorList>
    </citation>
    <scope>NUCLEOTIDE SEQUENCE</scope>
</reference>